<dbReference type="SMART" id="SM00232">
    <property type="entry name" value="JAB_MPN"/>
    <property type="match status" value="1"/>
</dbReference>
<organism evidence="7 8">
    <name type="scientific">Ceraceosorus bombacis</name>
    <dbReference type="NCBI Taxonomy" id="401625"/>
    <lineage>
        <taxon>Eukaryota</taxon>
        <taxon>Fungi</taxon>
        <taxon>Dikarya</taxon>
        <taxon>Basidiomycota</taxon>
        <taxon>Ustilaginomycotina</taxon>
        <taxon>Exobasidiomycetes</taxon>
        <taxon>Ceraceosorales</taxon>
        <taxon>Ceraceosoraceae</taxon>
        <taxon>Ceraceosorus</taxon>
    </lineage>
</organism>
<feature type="domain" description="MPN" evidence="6">
    <location>
        <begin position="67"/>
        <end position="202"/>
    </location>
</feature>
<dbReference type="Pfam" id="PF01398">
    <property type="entry name" value="JAB"/>
    <property type="match status" value="1"/>
</dbReference>
<dbReference type="AlphaFoldDB" id="A0A0P1B8S2"/>
<dbReference type="GO" id="GO:0071541">
    <property type="term" value="C:eukaryotic translation initiation factor 3 complex, eIF3m"/>
    <property type="evidence" value="ECO:0007669"/>
    <property type="project" value="TreeGrafter"/>
</dbReference>
<evidence type="ECO:0000313" key="8">
    <source>
        <dbReference type="Proteomes" id="UP000054845"/>
    </source>
</evidence>
<dbReference type="OrthoDB" id="25498at2759"/>
<keyword evidence="8" id="KW-1185">Reference proteome</keyword>
<dbReference type="GO" id="GO:0001732">
    <property type="term" value="P:formation of cytoplasmic translation initiation complex"/>
    <property type="evidence" value="ECO:0007669"/>
    <property type="project" value="UniProtKB-UniRule"/>
</dbReference>
<dbReference type="Gene3D" id="3.40.140.10">
    <property type="entry name" value="Cytidine Deaminase, domain 2"/>
    <property type="match status" value="1"/>
</dbReference>
<dbReference type="CDD" id="cd08064">
    <property type="entry name" value="MPN_eIF3f"/>
    <property type="match status" value="1"/>
</dbReference>
<sequence length="348" mass="36987">MTLDGTSSSALHISYPATSAVTSRTTSRVSVHPVALFSILDHYLRRSDPEPAAPKQAGDQDGATAAAATPPPPPSSKPSAAAASSTTAANPTRVIGTLLGTRVENEVEIRNCFAVPHHETDELVQVDMDYHRQMLELHQRVNPEEIIVGWYATGPSLNTYSSLIQDFYSRETLPNQAVHLTVDTDVAKANTGVKAYVSAPLGLTPKAESAVFVPLPVTLLSSLAEKPALSLLASTTAPQQQHGGGVMLSDMDALAASLRQVQSQLSRVLQYVRDVIDGKRKGDPVVGRYVIDAVSTVPISSSSATTQDGASQLESLFNSHLQDVLMISYLANVVRAQAEVSARLAILT</sequence>
<comment type="function">
    <text evidence="4">Component of the eukaryotic translation initiation factor 3 (eIF-3) complex, which is involved in protein synthesis of a specialized repertoire of mRNAs and, together with other initiation factors, stimulates binding of mRNA and methionyl-tRNAi to the 40S ribosome. The eIF-3 complex specifically targets and initiates translation of a subset of mRNAs involved in cell proliferation.</text>
</comment>
<dbReference type="InterPro" id="IPR024969">
    <property type="entry name" value="EIF3F/CSN6-like_C"/>
</dbReference>
<dbReference type="InterPro" id="IPR037518">
    <property type="entry name" value="MPN"/>
</dbReference>
<comment type="subcellular location">
    <subcellularLocation>
        <location evidence="4">Cytoplasm</location>
    </subcellularLocation>
</comment>
<keyword evidence="1 4" id="KW-0963">Cytoplasm</keyword>
<dbReference type="GO" id="GO:0008237">
    <property type="term" value="F:metallopeptidase activity"/>
    <property type="evidence" value="ECO:0007669"/>
    <property type="project" value="InterPro"/>
</dbReference>
<dbReference type="PROSITE" id="PS50249">
    <property type="entry name" value="MPN"/>
    <property type="match status" value="1"/>
</dbReference>
<protein>
    <recommendedName>
        <fullName evidence="4">Eukaryotic translation initiation factor 3 subunit F</fullName>
        <shortName evidence="4">eIF3f</shortName>
    </recommendedName>
</protein>
<name>A0A0P1B8S2_9BASI</name>
<comment type="subunit">
    <text evidence="4">Component of the eukaryotic translation initiation factor 3 (eIF-3) complex.</text>
</comment>
<feature type="region of interest" description="Disordered" evidence="5">
    <location>
        <begin position="47"/>
        <end position="88"/>
    </location>
</feature>
<dbReference type="Pfam" id="PF13012">
    <property type="entry name" value="MitMem_reg"/>
    <property type="match status" value="1"/>
</dbReference>
<dbReference type="STRING" id="401625.A0A0P1B8S2"/>
<dbReference type="GO" id="GO:0016282">
    <property type="term" value="C:eukaryotic 43S preinitiation complex"/>
    <property type="evidence" value="ECO:0007669"/>
    <property type="project" value="UniProtKB-UniRule"/>
</dbReference>
<dbReference type="PANTHER" id="PTHR10540">
    <property type="entry name" value="EUKARYOTIC TRANSLATION INITIATION FACTOR 3 SUBUNIT F-RELATED"/>
    <property type="match status" value="1"/>
</dbReference>
<dbReference type="EMBL" id="CCYA01000041">
    <property type="protein sequence ID" value="CEH11675.1"/>
    <property type="molecule type" value="Genomic_DNA"/>
</dbReference>
<dbReference type="PANTHER" id="PTHR10540:SF6">
    <property type="entry name" value="EUKARYOTIC TRANSLATION INITIATION FACTOR 3 SUBUNIT F"/>
    <property type="match status" value="1"/>
</dbReference>
<evidence type="ECO:0000256" key="1">
    <source>
        <dbReference type="ARBA" id="ARBA00022490"/>
    </source>
</evidence>
<dbReference type="GO" id="GO:0003743">
    <property type="term" value="F:translation initiation factor activity"/>
    <property type="evidence" value="ECO:0007669"/>
    <property type="project" value="UniProtKB-UniRule"/>
</dbReference>
<evidence type="ECO:0000256" key="3">
    <source>
        <dbReference type="ARBA" id="ARBA00022917"/>
    </source>
</evidence>
<evidence type="ECO:0000259" key="6">
    <source>
        <dbReference type="PROSITE" id="PS50249"/>
    </source>
</evidence>
<evidence type="ECO:0000313" key="7">
    <source>
        <dbReference type="EMBL" id="CEH11675.1"/>
    </source>
</evidence>
<proteinExistence type="inferred from homology"/>
<evidence type="ECO:0000256" key="2">
    <source>
        <dbReference type="ARBA" id="ARBA00022540"/>
    </source>
</evidence>
<keyword evidence="2 4" id="KW-0396">Initiation factor</keyword>
<dbReference type="InterPro" id="IPR000555">
    <property type="entry name" value="JAMM/MPN+_dom"/>
</dbReference>
<dbReference type="HAMAP" id="MF_03005">
    <property type="entry name" value="eIF3f"/>
    <property type="match status" value="1"/>
</dbReference>
<keyword evidence="3 4" id="KW-0648">Protein biosynthesis</keyword>
<dbReference type="GO" id="GO:0031369">
    <property type="term" value="F:translation initiation factor binding"/>
    <property type="evidence" value="ECO:0007669"/>
    <property type="project" value="InterPro"/>
</dbReference>
<reference evidence="7 8" key="1">
    <citation type="submission" date="2014-09" db="EMBL/GenBank/DDBJ databases">
        <authorList>
            <person name="Magalhaes I.L.F."/>
            <person name="Oliveira U."/>
            <person name="Santos F.R."/>
            <person name="Vidigal T.H.D.A."/>
            <person name="Brescovit A.D."/>
            <person name="Santos A.J."/>
        </authorList>
    </citation>
    <scope>NUCLEOTIDE SEQUENCE [LARGE SCALE GENOMIC DNA]</scope>
</reference>
<comment type="similarity">
    <text evidence="4">Belongs to the eIF-3 subunit F family.</text>
</comment>
<evidence type="ECO:0000256" key="5">
    <source>
        <dbReference type="SAM" id="MobiDB-lite"/>
    </source>
</evidence>
<evidence type="ECO:0000256" key="4">
    <source>
        <dbReference type="HAMAP-Rule" id="MF_03005"/>
    </source>
</evidence>
<feature type="compositionally biased region" description="Low complexity" evidence="5">
    <location>
        <begin position="77"/>
        <end position="88"/>
    </location>
</feature>
<dbReference type="GO" id="GO:0033290">
    <property type="term" value="C:eukaryotic 48S preinitiation complex"/>
    <property type="evidence" value="ECO:0007669"/>
    <property type="project" value="UniProtKB-UniRule"/>
</dbReference>
<dbReference type="Proteomes" id="UP000054845">
    <property type="component" value="Unassembled WGS sequence"/>
</dbReference>
<accession>A0A0P1B8S2</accession>
<dbReference type="InterPro" id="IPR027531">
    <property type="entry name" value="eIF3f"/>
</dbReference>